<feature type="signal peptide" evidence="1">
    <location>
        <begin position="1"/>
        <end position="28"/>
    </location>
</feature>
<dbReference type="RefSeq" id="WP_092655316.1">
    <property type="nucleotide sequence ID" value="NZ_LT629732.1"/>
</dbReference>
<evidence type="ECO:0008006" key="4">
    <source>
        <dbReference type="Google" id="ProtNLM"/>
    </source>
</evidence>
<feature type="chain" id="PRO_5038532752" description="MYXO-CTERM domain-containing protein" evidence="1">
    <location>
        <begin position="29"/>
        <end position="195"/>
    </location>
</feature>
<evidence type="ECO:0000256" key="1">
    <source>
        <dbReference type="SAM" id="SignalP"/>
    </source>
</evidence>
<sequence>MSRKYLGKVAAGGALASAALFVATPVIASASVTPSTWGGGHKEQHSFVKTFPRWVHPGDEVKIIEVCSGELEYAKVWSKTTGKVELEPWQPDEMVDSAAPDEHGNGDHGEKHFVYVGKAQIKGDARPGRYKVRGDCGYGTIKVVPETPEGPVAGGDGGVTGAGTDLAAGGAAALAGAALGGVFMVRRRRTDGAQA</sequence>
<accession>A0A1H1VWD4</accession>
<protein>
    <recommendedName>
        <fullName evidence="4">MYXO-CTERM domain-containing protein</fullName>
    </recommendedName>
</protein>
<gene>
    <name evidence="2" type="ORF">SAMN04489717_4212</name>
</gene>
<dbReference type="EMBL" id="LT629732">
    <property type="protein sequence ID" value="SDS88349.1"/>
    <property type="molecule type" value="Genomic_DNA"/>
</dbReference>
<reference evidence="2 3" key="1">
    <citation type="submission" date="2016-10" db="EMBL/GenBank/DDBJ databases">
        <authorList>
            <person name="de Groot N.N."/>
        </authorList>
    </citation>
    <scope>NUCLEOTIDE SEQUENCE [LARGE SCALE GENOMIC DNA]</scope>
    <source>
        <strain evidence="2 3">DSM 22024</strain>
    </source>
</reference>
<organism evidence="2 3">
    <name type="scientific">Actinopolymorpha singaporensis</name>
    <dbReference type="NCBI Taxonomy" id="117157"/>
    <lineage>
        <taxon>Bacteria</taxon>
        <taxon>Bacillati</taxon>
        <taxon>Actinomycetota</taxon>
        <taxon>Actinomycetes</taxon>
        <taxon>Propionibacteriales</taxon>
        <taxon>Actinopolymorphaceae</taxon>
        <taxon>Actinopolymorpha</taxon>
    </lineage>
</organism>
<dbReference type="STRING" id="117157.SAMN04489717_4212"/>
<keyword evidence="3" id="KW-1185">Reference proteome</keyword>
<keyword evidence="1" id="KW-0732">Signal</keyword>
<evidence type="ECO:0000313" key="2">
    <source>
        <dbReference type="EMBL" id="SDS88349.1"/>
    </source>
</evidence>
<dbReference type="OrthoDB" id="3406076at2"/>
<name>A0A1H1VWD4_9ACTN</name>
<dbReference type="Proteomes" id="UP000198983">
    <property type="component" value="Chromosome I"/>
</dbReference>
<evidence type="ECO:0000313" key="3">
    <source>
        <dbReference type="Proteomes" id="UP000198983"/>
    </source>
</evidence>
<dbReference type="AlphaFoldDB" id="A0A1H1VWD4"/>
<proteinExistence type="predicted"/>